<protein>
    <recommendedName>
        <fullName evidence="4">Dockerin domain-containing protein</fullName>
    </recommendedName>
</protein>
<dbReference type="InterPro" id="IPR013783">
    <property type="entry name" value="Ig-like_fold"/>
</dbReference>
<keyword evidence="1" id="KW-0732">Signal</keyword>
<feature type="chain" id="PRO_5009527303" description="Dockerin domain-containing protein" evidence="1">
    <location>
        <begin position="23"/>
        <end position="337"/>
    </location>
</feature>
<feature type="signal peptide" evidence="1">
    <location>
        <begin position="1"/>
        <end position="22"/>
    </location>
</feature>
<dbReference type="SUPFAM" id="SSF63446">
    <property type="entry name" value="Type I dockerin domain"/>
    <property type="match status" value="1"/>
</dbReference>
<evidence type="ECO:0000256" key="1">
    <source>
        <dbReference type="SAM" id="SignalP"/>
    </source>
</evidence>
<dbReference type="InterPro" id="IPR036439">
    <property type="entry name" value="Dockerin_dom_sf"/>
</dbReference>
<comment type="caution">
    <text evidence="2">The sequence shown here is derived from an EMBL/GenBank/DDBJ whole genome shotgun (WGS) entry which is preliminary data.</text>
</comment>
<evidence type="ECO:0008006" key="4">
    <source>
        <dbReference type="Google" id="ProtNLM"/>
    </source>
</evidence>
<evidence type="ECO:0000313" key="3">
    <source>
        <dbReference type="Proteomes" id="UP000177112"/>
    </source>
</evidence>
<dbReference type="Proteomes" id="UP000177112">
    <property type="component" value="Unassembled WGS sequence"/>
</dbReference>
<name>A0A1F6VN72_9BACT</name>
<sequence>MIKTHHFVFLILLALFSNSIYASTQEASTTGPVCGNSIVESGEQCDDTDLNGATCALQGFSGGTLSCSASCNFNTSACTSGGGGGGGGGGSIPPASSTAVNFSGKAYPKSVVTILKDAQIVTTVAAGTDANFSTLITSLSAGNYIFSVYSEDKDGRRSGLLTFPVSVTAGATTNISGIFLAPTIAVDKKEVKRGDNIAIFGQSAIQSDIIISVNSEEEFFAKTISDKDGIYLYNFDTSVLEYGSHNTKSKASIGNQLVSGFSPLINFKVSTQNIPAQLPPQAPAKGDLDTNSRVNLVDFSIVAYWYKKSNPPVKVDLNNDRVVNLIDFSIMAFYWTG</sequence>
<dbReference type="EMBL" id="MFTY01000023">
    <property type="protein sequence ID" value="OGI71006.1"/>
    <property type="molecule type" value="Genomic_DNA"/>
</dbReference>
<reference evidence="2 3" key="1">
    <citation type="journal article" date="2016" name="Nat. Commun.">
        <title>Thousands of microbial genomes shed light on interconnected biogeochemical processes in an aquifer system.</title>
        <authorList>
            <person name="Anantharaman K."/>
            <person name="Brown C.T."/>
            <person name="Hug L.A."/>
            <person name="Sharon I."/>
            <person name="Castelle C.J."/>
            <person name="Probst A.J."/>
            <person name="Thomas B.C."/>
            <person name="Singh A."/>
            <person name="Wilkins M.J."/>
            <person name="Karaoz U."/>
            <person name="Brodie E.L."/>
            <person name="Williams K.H."/>
            <person name="Hubbard S.S."/>
            <person name="Banfield J.F."/>
        </authorList>
    </citation>
    <scope>NUCLEOTIDE SEQUENCE [LARGE SCALE GENOMIC DNA]</scope>
</reference>
<gene>
    <name evidence="2" type="ORF">A3B84_02405</name>
</gene>
<dbReference type="Gene3D" id="2.60.40.10">
    <property type="entry name" value="Immunoglobulins"/>
    <property type="match status" value="1"/>
</dbReference>
<dbReference type="GO" id="GO:0000272">
    <property type="term" value="P:polysaccharide catabolic process"/>
    <property type="evidence" value="ECO:0007669"/>
    <property type="project" value="InterPro"/>
</dbReference>
<accession>A0A1F6VN72</accession>
<dbReference type="AlphaFoldDB" id="A0A1F6VN72"/>
<dbReference type="Gene3D" id="1.10.1330.10">
    <property type="entry name" value="Dockerin domain"/>
    <property type="match status" value="1"/>
</dbReference>
<evidence type="ECO:0000313" key="2">
    <source>
        <dbReference type="EMBL" id="OGI71006.1"/>
    </source>
</evidence>
<dbReference type="STRING" id="1801748.A3B84_02405"/>
<proteinExistence type="predicted"/>
<organism evidence="2 3">
    <name type="scientific">Candidatus Nomurabacteria bacterium RIFCSPHIGHO2_02_FULL_35_13</name>
    <dbReference type="NCBI Taxonomy" id="1801748"/>
    <lineage>
        <taxon>Bacteria</taxon>
        <taxon>Candidatus Nomuraibacteriota</taxon>
    </lineage>
</organism>